<dbReference type="AlphaFoldDB" id="A0A518BXC8"/>
<evidence type="ECO:0000313" key="4">
    <source>
        <dbReference type="Proteomes" id="UP000320386"/>
    </source>
</evidence>
<protein>
    <submittedName>
        <fullName evidence="3">DNA utilization protein GntX</fullName>
    </submittedName>
</protein>
<dbReference type="EMBL" id="CP036280">
    <property type="protein sequence ID" value="QDU71633.1"/>
    <property type="molecule type" value="Genomic_DNA"/>
</dbReference>
<organism evidence="3 4">
    <name type="scientific">Mucisphaera calidilacus</name>
    <dbReference type="NCBI Taxonomy" id="2527982"/>
    <lineage>
        <taxon>Bacteria</taxon>
        <taxon>Pseudomonadati</taxon>
        <taxon>Planctomycetota</taxon>
        <taxon>Phycisphaerae</taxon>
        <taxon>Phycisphaerales</taxon>
        <taxon>Phycisphaeraceae</taxon>
        <taxon>Mucisphaera</taxon>
    </lineage>
</organism>
<evidence type="ECO:0000259" key="2">
    <source>
        <dbReference type="Pfam" id="PF00156"/>
    </source>
</evidence>
<proteinExistence type="inferred from homology"/>
<gene>
    <name evidence="3" type="ORF">Pan265_14850</name>
</gene>
<feature type="domain" description="Phosphoribosyltransferase" evidence="2">
    <location>
        <begin position="165"/>
        <end position="217"/>
    </location>
</feature>
<dbReference type="SUPFAM" id="SSF53271">
    <property type="entry name" value="PRTase-like"/>
    <property type="match status" value="1"/>
</dbReference>
<sequence>MKSYFEFLLDRVAPPEVGTGDWAPDPPDRYCPRCGLCVGPGEVMGGRCSRCRALKLPWQSLTRLGRYRPPLSDWVKRLKYKGCYRWAERLGTELAAALPSDLPPCTVVPTPMHVVRRYLRGLDHAELLALAVACQQGWPMRRLLRRRRLTPPQSSVPPSERMANLARAIEPKRLRSDRVPERVLLVDDVKTTGATLTRCCRALNKLGIREIHVAVVAVAEP</sequence>
<dbReference type="InterPro" id="IPR029057">
    <property type="entry name" value="PRTase-like"/>
</dbReference>
<name>A0A518BXC8_9BACT</name>
<dbReference type="InterPro" id="IPR051910">
    <property type="entry name" value="ComF/GntX_DNA_util-trans"/>
</dbReference>
<dbReference type="PANTHER" id="PTHR47505:SF1">
    <property type="entry name" value="DNA UTILIZATION PROTEIN YHGH"/>
    <property type="match status" value="1"/>
</dbReference>
<evidence type="ECO:0000256" key="1">
    <source>
        <dbReference type="ARBA" id="ARBA00008007"/>
    </source>
</evidence>
<dbReference type="KEGG" id="mcad:Pan265_14850"/>
<reference evidence="3 4" key="1">
    <citation type="submission" date="2019-02" db="EMBL/GenBank/DDBJ databases">
        <title>Deep-cultivation of Planctomycetes and their phenomic and genomic characterization uncovers novel biology.</title>
        <authorList>
            <person name="Wiegand S."/>
            <person name="Jogler M."/>
            <person name="Boedeker C."/>
            <person name="Pinto D."/>
            <person name="Vollmers J."/>
            <person name="Rivas-Marin E."/>
            <person name="Kohn T."/>
            <person name="Peeters S.H."/>
            <person name="Heuer A."/>
            <person name="Rast P."/>
            <person name="Oberbeckmann S."/>
            <person name="Bunk B."/>
            <person name="Jeske O."/>
            <person name="Meyerdierks A."/>
            <person name="Storesund J.E."/>
            <person name="Kallscheuer N."/>
            <person name="Luecker S."/>
            <person name="Lage O.M."/>
            <person name="Pohl T."/>
            <person name="Merkel B.J."/>
            <person name="Hornburger P."/>
            <person name="Mueller R.-W."/>
            <person name="Bruemmer F."/>
            <person name="Labrenz M."/>
            <person name="Spormann A.M."/>
            <person name="Op den Camp H."/>
            <person name="Overmann J."/>
            <person name="Amann R."/>
            <person name="Jetten M.S.M."/>
            <person name="Mascher T."/>
            <person name="Medema M.H."/>
            <person name="Devos D.P."/>
            <person name="Kaster A.-K."/>
            <person name="Ovreas L."/>
            <person name="Rohde M."/>
            <person name="Galperin M.Y."/>
            <person name="Jogler C."/>
        </authorList>
    </citation>
    <scope>NUCLEOTIDE SEQUENCE [LARGE SCALE GENOMIC DNA]</scope>
    <source>
        <strain evidence="3 4">Pan265</strain>
    </source>
</reference>
<dbReference type="CDD" id="cd06223">
    <property type="entry name" value="PRTases_typeI"/>
    <property type="match status" value="1"/>
</dbReference>
<evidence type="ECO:0000313" key="3">
    <source>
        <dbReference type="EMBL" id="QDU71633.1"/>
    </source>
</evidence>
<dbReference type="Pfam" id="PF00156">
    <property type="entry name" value="Pribosyltran"/>
    <property type="match status" value="1"/>
</dbReference>
<accession>A0A518BXC8</accession>
<dbReference type="InterPro" id="IPR000836">
    <property type="entry name" value="PRTase_dom"/>
</dbReference>
<dbReference type="OrthoDB" id="9779910at2"/>
<dbReference type="PANTHER" id="PTHR47505">
    <property type="entry name" value="DNA UTILIZATION PROTEIN YHGH"/>
    <property type="match status" value="1"/>
</dbReference>
<dbReference type="Proteomes" id="UP000320386">
    <property type="component" value="Chromosome"/>
</dbReference>
<keyword evidence="4" id="KW-1185">Reference proteome</keyword>
<dbReference type="Gene3D" id="3.40.50.2020">
    <property type="match status" value="1"/>
</dbReference>
<comment type="similarity">
    <text evidence="1">Belongs to the ComF/GntX family.</text>
</comment>